<protein>
    <submittedName>
        <fullName evidence="2">Uncharacterized protein</fullName>
    </submittedName>
</protein>
<reference evidence="3" key="1">
    <citation type="journal article" date="2019" name="Int. J. Syst. Evol. Microbiol.">
        <title>The Global Catalogue of Microorganisms (GCM) 10K type strain sequencing project: providing services to taxonomists for standard genome sequencing and annotation.</title>
        <authorList>
            <consortium name="The Broad Institute Genomics Platform"/>
            <consortium name="The Broad Institute Genome Sequencing Center for Infectious Disease"/>
            <person name="Wu L."/>
            <person name="Ma J."/>
        </authorList>
    </citation>
    <scope>NUCLEOTIDE SEQUENCE [LARGE SCALE GENOMIC DNA]</scope>
    <source>
        <strain evidence="3">CCM 7640</strain>
    </source>
</reference>
<organism evidence="2 3">
    <name type="scientific">Microbacterium murale</name>
    <dbReference type="NCBI Taxonomy" id="1081040"/>
    <lineage>
        <taxon>Bacteria</taxon>
        <taxon>Bacillati</taxon>
        <taxon>Actinomycetota</taxon>
        <taxon>Actinomycetes</taxon>
        <taxon>Micrococcales</taxon>
        <taxon>Microbacteriaceae</taxon>
        <taxon>Microbacterium</taxon>
    </lineage>
</organism>
<feature type="compositionally biased region" description="Basic and acidic residues" evidence="1">
    <location>
        <begin position="26"/>
        <end position="42"/>
    </location>
</feature>
<dbReference type="EMBL" id="BMCM01000004">
    <property type="protein sequence ID" value="GGD83211.1"/>
    <property type="molecule type" value="Genomic_DNA"/>
</dbReference>
<gene>
    <name evidence="2" type="ORF">GCM10007269_27580</name>
</gene>
<evidence type="ECO:0000256" key="1">
    <source>
        <dbReference type="SAM" id="MobiDB-lite"/>
    </source>
</evidence>
<name>A0ABQ1RYD6_9MICO</name>
<evidence type="ECO:0000313" key="3">
    <source>
        <dbReference type="Proteomes" id="UP000629365"/>
    </source>
</evidence>
<accession>A0ABQ1RYD6</accession>
<comment type="caution">
    <text evidence="2">The sequence shown here is derived from an EMBL/GenBank/DDBJ whole genome shotgun (WGS) entry which is preliminary data.</text>
</comment>
<sequence>MTPARKEGCTRTTKPHNAQRVAAYDPNERSEMTESTFERDPNFPRLIVPTRDSVRSAPGLYTTVALTAPEPGLYAFEDADRDNNGGIND</sequence>
<proteinExistence type="predicted"/>
<evidence type="ECO:0000313" key="2">
    <source>
        <dbReference type="EMBL" id="GGD83211.1"/>
    </source>
</evidence>
<keyword evidence="3" id="KW-1185">Reference proteome</keyword>
<feature type="region of interest" description="Disordered" evidence="1">
    <location>
        <begin position="1"/>
        <end position="44"/>
    </location>
</feature>
<dbReference type="Proteomes" id="UP000629365">
    <property type="component" value="Unassembled WGS sequence"/>
</dbReference>